<dbReference type="GO" id="GO:0003677">
    <property type="term" value="F:DNA binding"/>
    <property type="evidence" value="ECO:0007669"/>
    <property type="project" value="InterPro"/>
</dbReference>
<gene>
    <name evidence="2" type="ORF">J0695_14365</name>
</gene>
<dbReference type="AlphaFoldDB" id="A0A939F7E8"/>
<dbReference type="Gene3D" id="1.10.10.10">
    <property type="entry name" value="Winged helix-like DNA-binding domain superfamily/Winged helix DNA-binding domain"/>
    <property type="match status" value="1"/>
</dbReference>
<comment type="caution">
    <text evidence="2">The sequence shown here is derived from an EMBL/GenBank/DDBJ whole genome shotgun (WGS) entry which is preliminary data.</text>
</comment>
<dbReference type="RefSeq" id="WP_206962413.1">
    <property type="nucleotide sequence ID" value="NZ_BAAAJJ010000019.1"/>
</dbReference>
<reference evidence="2" key="1">
    <citation type="submission" date="2021-03" db="EMBL/GenBank/DDBJ databases">
        <title>Streptomyces poriferae sp. nov., a novel marine sponge-derived Actinobacteria species with anti-MRSA activity.</title>
        <authorList>
            <person name="Sandoval-Powers M."/>
            <person name="Kralova S."/>
            <person name="Nguyen G.-S."/>
            <person name="Fawwal D."/>
            <person name="Degnes K."/>
            <person name="Klinkenberg G."/>
            <person name="Sletta H."/>
            <person name="Wentzel A."/>
            <person name="Liles M.R."/>
        </authorList>
    </citation>
    <scope>NUCLEOTIDE SEQUENCE</scope>
    <source>
        <strain evidence="2">DSM 41794</strain>
    </source>
</reference>
<keyword evidence="3" id="KW-1185">Reference proteome</keyword>
<evidence type="ECO:0000259" key="1">
    <source>
        <dbReference type="PROSITE" id="PS50043"/>
    </source>
</evidence>
<dbReference type="GO" id="GO:0006355">
    <property type="term" value="P:regulation of DNA-templated transcription"/>
    <property type="evidence" value="ECO:0007669"/>
    <property type="project" value="InterPro"/>
</dbReference>
<dbReference type="SUPFAM" id="SSF46894">
    <property type="entry name" value="C-terminal effector domain of the bipartite response regulators"/>
    <property type="match status" value="1"/>
</dbReference>
<accession>A0A939F7E8</accession>
<dbReference type="Proteomes" id="UP000664167">
    <property type="component" value="Unassembled WGS sequence"/>
</dbReference>
<dbReference type="InterPro" id="IPR016032">
    <property type="entry name" value="Sig_transdc_resp-reg_C-effctor"/>
</dbReference>
<dbReference type="PROSITE" id="PS50043">
    <property type="entry name" value="HTH_LUXR_2"/>
    <property type="match status" value="1"/>
</dbReference>
<dbReference type="PANTHER" id="PTHR34293">
    <property type="entry name" value="HTH-TYPE TRANSCRIPTIONAL REGULATOR TRMBL2"/>
    <property type="match status" value="1"/>
</dbReference>
<dbReference type="PANTHER" id="PTHR34293:SF1">
    <property type="entry name" value="HTH-TYPE TRANSCRIPTIONAL REGULATOR TRMBL2"/>
    <property type="match status" value="1"/>
</dbReference>
<name>A0A939F7E8_9ACTN</name>
<organism evidence="2 3">
    <name type="scientific">Streptomyces beijiangensis</name>
    <dbReference type="NCBI Taxonomy" id="163361"/>
    <lineage>
        <taxon>Bacteria</taxon>
        <taxon>Bacillati</taxon>
        <taxon>Actinomycetota</taxon>
        <taxon>Actinomycetes</taxon>
        <taxon>Kitasatosporales</taxon>
        <taxon>Streptomycetaceae</taxon>
        <taxon>Streptomyces</taxon>
    </lineage>
</organism>
<dbReference type="EMBL" id="JAFLRJ010000128">
    <property type="protein sequence ID" value="MBO0512984.1"/>
    <property type="molecule type" value="Genomic_DNA"/>
</dbReference>
<feature type="domain" description="HTH luxR-type" evidence="1">
    <location>
        <begin position="264"/>
        <end position="329"/>
    </location>
</feature>
<dbReference type="InterPro" id="IPR000792">
    <property type="entry name" value="Tscrpt_reg_LuxR_C"/>
</dbReference>
<sequence length="342" mass="37268">MHSETDAVVGIARLLYLSAEGRTSWDPAAVADEADVDIVEAEAALQRLLKLRLLSPMPGSASGYSVTSPAAALARLVTAENQLTDNFHRSLRQQQEQIQTLIKDFPVGAASHNDAAIELLLTPGEVNSFLEAQLEKIEKQELAMHPGGVPPVELVDEMILRDIGVLESGVTIQALYSRHLLEIDHLREYLLEAAHHGVDIRLAHFLPQRMLLIDDGLAIVQRDPDDSSLGAFAIRSIEVVRSLKSFFHYHWSGAVPIQQVSTDSIPEKQALTPDELIIIRMLALGAKDESIARHLGVSPRTLSRTLAKLLEHLGVQTRFQAAVKLTQAGLIDFPHAAGSAGA</sequence>
<dbReference type="InterPro" id="IPR051797">
    <property type="entry name" value="TrmB-like"/>
</dbReference>
<protein>
    <submittedName>
        <fullName evidence="2">Helix-turn-helix transcriptional regulator</fullName>
    </submittedName>
</protein>
<proteinExistence type="predicted"/>
<dbReference type="SMART" id="SM00421">
    <property type="entry name" value="HTH_LUXR"/>
    <property type="match status" value="1"/>
</dbReference>
<evidence type="ECO:0000313" key="3">
    <source>
        <dbReference type="Proteomes" id="UP000664167"/>
    </source>
</evidence>
<dbReference type="InterPro" id="IPR036388">
    <property type="entry name" value="WH-like_DNA-bd_sf"/>
</dbReference>
<dbReference type="Pfam" id="PF00196">
    <property type="entry name" value="GerE"/>
    <property type="match status" value="1"/>
</dbReference>
<evidence type="ECO:0000313" key="2">
    <source>
        <dbReference type="EMBL" id="MBO0512984.1"/>
    </source>
</evidence>